<feature type="region of interest" description="Disordered" evidence="7">
    <location>
        <begin position="1"/>
        <end position="28"/>
    </location>
</feature>
<keyword evidence="4" id="KW-0283">Flagellar rotation</keyword>
<name>A0A3S4GRP3_9RHOB</name>
<feature type="domain" description="Flagellar motor switch protein FliN-like C-terminal" evidence="8">
    <location>
        <begin position="231"/>
        <end position="299"/>
    </location>
</feature>
<proteinExistence type="predicted"/>
<feature type="region of interest" description="Disordered" evidence="7">
    <location>
        <begin position="197"/>
        <end position="219"/>
    </location>
</feature>
<evidence type="ECO:0000256" key="6">
    <source>
        <dbReference type="ARBA" id="ARBA00025044"/>
    </source>
</evidence>
<evidence type="ECO:0000256" key="2">
    <source>
        <dbReference type="ARBA" id="ARBA00022475"/>
    </source>
</evidence>
<dbReference type="RefSeq" id="WP_126154925.1">
    <property type="nucleotide sequence ID" value="NZ_UZWE01000035.1"/>
</dbReference>
<keyword evidence="10" id="KW-1185">Reference proteome</keyword>
<feature type="region of interest" description="Disordered" evidence="7">
    <location>
        <begin position="303"/>
        <end position="329"/>
    </location>
</feature>
<evidence type="ECO:0000256" key="1">
    <source>
        <dbReference type="ARBA" id="ARBA00004202"/>
    </source>
</evidence>
<evidence type="ECO:0000259" key="8">
    <source>
        <dbReference type="Pfam" id="PF01052"/>
    </source>
</evidence>
<evidence type="ECO:0000256" key="7">
    <source>
        <dbReference type="SAM" id="MobiDB-lite"/>
    </source>
</evidence>
<reference evidence="9 10" key="1">
    <citation type="submission" date="2018-12" db="EMBL/GenBank/DDBJ databases">
        <authorList>
            <person name="Criscuolo A."/>
        </authorList>
    </citation>
    <scope>NUCLEOTIDE SEQUENCE [LARGE SCALE GENOMIC DNA]</scope>
    <source>
        <strain evidence="9">ACIP1116241</strain>
    </source>
</reference>
<evidence type="ECO:0000256" key="4">
    <source>
        <dbReference type="ARBA" id="ARBA00022779"/>
    </source>
</evidence>
<sequence length="345" mass="36541">MKTLLRVRKGDSDRPGRIPQPQPLSPARAAANAVGRAAERLYRMPVLPVEIRPGIATLADLPELLPDPSLLIVLQGPGDQIGMMALGFETVTALIEVQALGRITGRPAERRRLTRSDAAICVDFVNALMSELGTEMAAVDGFGPIHGYRYATHLDDPRPLMLMLEDRPYRSLSFDLRFGGAETRDGRILIAVPHKPDARPALPQPAARAAAPAGSAPQPEAAQVQTLARAMAEAPVEVVGILCRRTMTLGELRALVPGKLMALPRVTLAEARLETPDGQLLATGKLGEAEGCHALRLHDAAGTVAPPRLDPASPSVAPPPADLADNDPFRAAPEAEVVAVRGLGA</sequence>
<evidence type="ECO:0000313" key="9">
    <source>
        <dbReference type="EMBL" id="VDS09271.1"/>
    </source>
</evidence>
<dbReference type="SUPFAM" id="SSF101801">
    <property type="entry name" value="Surface presentation of antigens (SPOA)"/>
    <property type="match status" value="1"/>
</dbReference>
<dbReference type="GO" id="GO:0097588">
    <property type="term" value="P:archaeal or bacterial-type flagellum-dependent cell motility"/>
    <property type="evidence" value="ECO:0007669"/>
    <property type="project" value="UniProtKB-KW"/>
</dbReference>
<dbReference type="Gene3D" id="2.30.330.10">
    <property type="entry name" value="SpoA-like"/>
    <property type="match status" value="1"/>
</dbReference>
<evidence type="ECO:0000256" key="3">
    <source>
        <dbReference type="ARBA" id="ARBA00022500"/>
    </source>
</evidence>
<dbReference type="EMBL" id="UZWE01000035">
    <property type="protein sequence ID" value="VDS09271.1"/>
    <property type="molecule type" value="Genomic_DNA"/>
</dbReference>
<comment type="function">
    <text evidence="6">FliM is one of three proteins (FliG, FliN, FliM) that forms the rotor-mounted switch complex (C ring), located at the base of the basal body. This complex interacts with the CheY and CheZ chemotaxis proteins, in addition to contacting components of the motor that determine the direction of flagellar rotation.</text>
</comment>
<dbReference type="Pfam" id="PF01052">
    <property type="entry name" value="FliMN_C"/>
    <property type="match status" value="1"/>
</dbReference>
<dbReference type="AlphaFoldDB" id="A0A3S4GRP3"/>
<accession>A0A3S4GRP3</accession>
<feature type="compositionally biased region" description="Low complexity" evidence="7">
    <location>
        <begin position="199"/>
        <end position="219"/>
    </location>
</feature>
<keyword evidence="5" id="KW-0472">Membrane</keyword>
<keyword evidence="2" id="KW-1003">Cell membrane</keyword>
<evidence type="ECO:0000313" key="10">
    <source>
        <dbReference type="Proteomes" id="UP000270743"/>
    </source>
</evidence>
<dbReference type="InterPro" id="IPR001543">
    <property type="entry name" value="FliN-like_C"/>
</dbReference>
<dbReference type="GO" id="GO:0005886">
    <property type="term" value="C:plasma membrane"/>
    <property type="evidence" value="ECO:0007669"/>
    <property type="project" value="UniProtKB-SubCell"/>
</dbReference>
<dbReference type="InterPro" id="IPR028976">
    <property type="entry name" value="CheC-like_sf"/>
</dbReference>
<dbReference type="Gene3D" id="3.40.1550.10">
    <property type="entry name" value="CheC-like"/>
    <property type="match status" value="1"/>
</dbReference>
<evidence type="ECO:0000256" key="5">
    <source>
        <dbReference type="ARBA" id="ARBA00023136"/>
    </source>
</evidence>
<dbReference type="Proteomes" id="UP000270743">
    <property type="component" value="Unassembled WGS sequence"/>
</dbReference>
<keyword evidence="3" id="KW-0145">Chemotaxis</keyword>
<organism evidence="9 10">
    <name type="scientific">Paracoccus haematequi</name>
    <dbReference type="NCBI Taxonomy" id="2491866"/>
    <lineage>
        <taxon>Bacteria</taxon>
        <taxon>Pseudomonadati</taxon>
        <taxon>Pseudomonadota</taxon>
        <taxon>Alphaproteobacteria</taxon>
        <taxon>Rhodobacterales</taxon>
        <taxon>Paracoccaceae</taxon>
        <taxon>Paracoccus</taxon>
    </lineage>
</organism>
<dbReference type="GO" id="GO:0006935">
    <property type="term" value="P:chemotaxis"/>
    <property type="evidence" value="ECO:0007669"/>
    <property type="project" value="UniProtKB-KW"/>
</dbReference>
<comment type="subcellular location">
    <subcellularLocation>
        <location evidence="1">Cell membrane</location>
        <topology evidence="1">Peripheral membrane protein</topology>
    </subcellularLocation>
</comment>
<protein>
    <submittedName>
        <fullName evidence="9">Surface presentation of antigens (SPOA)</fullName>
    </submittedName>
</protein>
<dbReference type="InterPro" id="IPR036429">
    <property type="entry name" value="SpoA-like_sf"/>
</dbReference>
<dbReference type="OrthoDB" id="7824563at2"/>
<gene>
    <name evidence="9" type="ORF">PARHAE_02469</name>
</gene>